<feature type="transmembrane region" description="Helical" evidence="14">
    <location>
        <begin position="548"/>
        <end position="567"/>
    </location>
</feature>
<dbReference type="FunFam" id="3.30.200.20:FF:000450">
    <property type="entry name" value="Putative LRR receptor-like serine/threonine-protein kinase"/>
    <property type="match status" value="1"/>
</dbReference>
<dbReference type="PROSITE" id="PS00108">
    <property type="entry name" value="PROTEIN_KINASE_ST"/>
    <property type="match status" value="1"/>
</dbReference>
<keyword evidence="13" id="KW-0325">Glycoprotein</keyword>
<keyword evidence="9" id="KW-0067">ATP-binding</keyword>
<evidence type="ECO:0000313" key="17">
    <source>
        <dbReference type="Proteomes" id="UP000825935"/>
    </source>
</evidence>
<dbReference type="Gene3D" id="3.30.200.20">
    <property type="entry name" value="Phosphorylase Kinase, domain 1"/>
    <property type="match status" value="1"/>
</dbReference>
<comment type="caution">
    <text evidence="16">The sequence shown here is derived from an EMBL/GenBank/DDBJ whole genome shotgun (WGS) entry which is preliminary data.</text>
</comment>
<dbReference type="SUPFAM" id="SSF52058">
    <property type="entry name" value="L domain-like"/>
    <property type="match status" value="2"/>
</dbReference>
<proteinExistence type="inferred from homology"/>
<keyword evidence="11 14" id="KW-0472">Membrane</keyword>
<dbReference type="InterPro" id="IPR000719">
    <property type="entry name" value="Prot_kinase_dom"/>
</dbReference>
<comment type="similarity">
    <text evidence="2">Belongs to the protein kinase superfamily. Ser/Thr protein kinase family.</text>
</comment>
<sequence>MQSHQPPSFSQADGVTRKLMRLFLFPFLVIILTTSPCTALNEEGLALLEFRKSIISDPFEALASWNSANETPCTWFGVICDSEGNVNRILLQGKGLSGTISSSLSRLNRLRALVLSNNSFSGSIPPEISLITTLWKLNISENALSGPIPDELGALGSLRMFDVSGNFLSGPIPATFFRICSRLRFVDFSRNNHTGSVPARLGSCDRLEGIDLSHNRLQGSIPEELGNLKVLGFLSLASNALSGSLPQSLGSCVSLTLLDLSMNMLSGQIPSTFTNLRNLSRFSAGQNLLSGIIPAEVLYHSALQTLNLSFNALSGSLPTSVAGPTALKVLDLSANHLTGSISTSVLSLERLQFLNLSNNQFSGPLPSQLTKLISIESFDLSSNNFTGQIPPEIGRLRNLSVLRLGSNPTLSGVIPSDMCETSDLTVLDLQKMDLQGGIPSSLTGCRSLLNLDLSHNKINGSIPIFLTNATRMKSLNLEGNLLSGSIPESLGNLSDLEHLDLSINMLTGGIPSALGDIKTLLFLNLSYNSLSGPIPRNGALQQFNASSFLGNAGLCGAPLGVSCSAVIATRSSQRKKSHVLGASAIAAIVTTAVIALGVVVIFVMNFRALKRIAEDRVYESTPPSPEASPILGKLVLFSKTLPAKYEDWEAGSKALLDKDSVIGSGTLGTVFKTTFDTGISMAVKKLETLGRIKNSEEFEEEIGRLANVKHPNIVTMQGYFWSPTMQLLLSDYIPNGSLYNHLHQQDAGFGQLSWKRRFEIALGTAHGLTYLHHDCTPQILHFDLKSSNILLDHNFVPYLSDYGLSKFSPMLDTYVTSRRFYSTLGYVAPEVACQSFRLSDKCDVYSFGVVLLELATGRHPVENSDSNCILLCDAVRSALERGRGYSCIDPQLGSAPQSEIMQVLKLGLVCTSQMPSKRPSMAEVMQVLESIKSGNDL</sequence>
<feature type="transmembrane region" description="Helical" evidence="14">
    <location>
        <begin position="579"/>
        <end position="604"/>
    </location>
</feature>
<dbReference type="Gene3D" id="3.80.10.10">
    <property type="entry name" value="Ribonuclease Inhibitor"/>
    <property type="match status" value="3"/>
</dbReference>
<dbReference type="InterPro" id="IPR050647">
    <property type="entry name" value="Plant_LRR-RLKs"/>
</dbReference>
<feature type="domain" description="Protein kinase" evidence="15">
    <location>
        <begin position="656"/>
        <end position="931"/>
    </location>
</feature>
<dbReference type="GO" id="GO:0004672">
    <property type="term" value="F:protein kinase activity"/>
    <property type="evidence" value="ECO:0007669"/>
    <property type="project" value="InterPro"/>
</dbReference>
<dbReference type="SUPFAM" id="SSF56112">
    <property type="entry name" value="Protein kinase-like (PK-like)"/>
    <property type="match status" value="1"/>
</dbReference>
<dbReference type="InterPro" id="IPR011009">
    <property type="entry name" value="Kinase-like_dom_sf"/>
</dbReference>
<evidence type="ECO:0000256" key="11">
    <source>
        <dbReference type="ARBA" id="ARBA00023136"/>
    </source>
</evidence>
<dbReference type="GO" id="GO:0033612">
    <property type="term" value="F:receptor serine/threonine kinase binding"/>
    <property type="evidence" value="ECO:0007669"/>
    <property type="project" value="TreeGrafter"/>
</dbReference>
<evidence type="ECO:0000256" key="2">
    <source>
        <dbReference type="ARBA" id="ARBA00008684"/>
    </source>
</evidence>
<evidence type="ECO:0000256" key="13">
    <source>
        <dbReference type="ARBA" id="ARBA00023180"/>
    </source>
</evidence>
<keyword evidence="12" id="KW-0675">Receptor</keyword>
<evidence type="ECO:0000256" key="3">
    <source>
        <dbReference type="ARBA" id="ARBA00022553"/>
    </source>
</evidence>
<dbReference type="Pfam" id="PF08263">
    <property type="entry name" value="LRRNT_2"/>
    <property type="match status" value="1"/>
</dbReference>
<evidence type="ECO:0000259" key="15">
    <source>
        <dbReference type="PROSITE" id="PS50011"/>
    </source>
</evidence>
<keyword evidence="4" id="KW-0433">Leucine-rich repeat</keyword>
<evidence type="ECO:0000256" key="12">
    <source>
        <dbReference type="ARBA" id="ARBA00023170"/>
    </source>
</evidence>
<organism evidence="16 17">
    <name type="scientific">Ceratopteris richardii</name>
    <name type="common">Triangle waterfern</name>
    <dbReference type="NCBI Taxonomy" id="49495"/>
    <lineage>
        <taxon>Eukaryota</taxon>
        <taxon>Viridiplantae</taxon>
        <taxon>Streptophyta</taxon>
        <taxon>Embryophyta</taxon>
        <taxon>Tracheophyta</taxon>
        <taxon>Polypodiopsida</taxon>
        <taxon>Polypodiidae</taxon>
        <taxon>Polypodiales</taxon>
        <taxon>Pteridineae</taxon>
        <taxon>Pteridaceae</taxon>
        <taxon>Parkerioideae</taxon>
        <taxon>Ceratopteris</taxon>
    </lineage>
</organism>
<dbReference type="Pfam" id="PF00560">
    <property type="entry name" value="LRR_1"/>
    <property type="match status" value="8"/>
</dbReference>
<keyword evidence="5 14" id="KW-0812">Transmembrane</keyword>
<evidence type="ECO:0000313" key="16">
    <source>
        <dbReference type="EMBL" id="KAH7416152.1"/>
    </source>
</evidence>
<dbReference type="InterPro" id="IPR013210">
    <property type="entry name" value="LRR_N_plant-typ"/>
</dbReference>
<keyword evidence="6" id="KW-0732">Signal</keyword>
<evidence type="ECO:0000256" key="10">
    <source>
        <dbReference type="ARBA" id="ARBA00022989"/>
    </source>
</evidence>
<dbReference type="InterPro" id="IPR032675">
    <property type="entry name" value="LRR_dom_sf"/>
</dbReference>
<evidence type="ECO:0000256" key="7">
    <source>
        <dbReference type="ARBA" id="ARBA00022737"/>
    </source>
</evidence>
<dbReference type="Proteomes" id="UP000825935">
    <property type="component" value="Chromosome 14"/>
</dbReference>
<evidence type="ECO:0000256" key="4">
    <source>
        <dbReference type="ARBA" id="ARBA00022614"/>
    </source>
</evidence>
<dbReference type="OMA" id="HAAIGYI"/>
<reference evidence="16" key="1">
    <citation type="submission" date="2021-08" db="EMBL/GenBank/DDBJ databases">
        <title>WGS assembly of Ceratopteris richardii.</title>
        <authorList>
            <person name="Marchant D.B."/>
            <person name="Chen G."/>
            <person name="Jenkins J."/>
            <person name="Shu S."/>
            <person name="Leebens-Mack J."/>
            <person name="Grimwood J."/>
            <person name="Schmutz J."/>
            <person name="Soltis P."/>
            <person name="Soltis D."/>
            <person name="Chen Z.-H."/>
        </authorList>
    </citation>
    <scope>NUCLEOTIDE SEQUENCE</scope>
    <source>
        <strain evidence="16">Whitten #5841</strain>
        <tissue evidence="16">Leaf</tissue>
    </source>
</reference>
<dbReference type="FunFam" id="3.80.10.10:FF:000041">
    <property type="entry name" value="LRR receptor-like serine/threonine-protein kinase ERECTA"/>
    <property type="match status" value="1"/>
</dbReference>
<dbReference type="AlphaFoldDB" id="A0A8T2TDF8"/>
<evidence type="ECO:0000256" key="5">
    <source>
        <dbReference type="ARBA" id="ARBA00022692"/>
    </source>
</evidence>
<keyword evidence="10 14" id="KW-1133">Transmembrane helix</keyword>
<keyword evidence="7" id="KW-0677">Repeat</keyword>
<dbReference type="InterPro" id="IPR008271">
    <property type="entry name" value="Ser/Thr_kinase_AS"/>
</dbReference>
<name>A0A8T2TDF8_CERRI</name>
<dbReference type="FunFam" id="1.10.510.10:FF:000725">
    <property type="entry name" value="Putative LRR receptor-like serine/threonine-protein kinase"/>
    <property type="match status" value="1"/>
</dbReference>
<keyword evidence="3" id="KW-0597">Phosphoprotein</keyword>
<evidence type="ECO:0000256" key="1">
    <source>
        <dbReference type="ARBA" id="ARBA00004167"/>
    </source>
</evidence>
<protein>
    <recommendedName>
        <fullName evidence="15">Protein kinase domain-containing protein</fullName>
    </recommendedName>
</protein>
<dbReference type="FunFam" id="3.80.10.10:FF:000317">
    <property type="entry name" value="Inactive leucine-rich repeat receptor-like protein kinase"/>
    <property type="match status" value="1"/>
</dbReference>
<accession>A0A8T2TDF8</accession>
<dbReference type="EMBL" id="CM035419">
    <property type="protein sequence ID" value="KAH7416152.1"/>
    <property type="molecule type" value="Genomic_DNA"/>
</dbReference>
<dbReference type="Gene3D" id="1.10.510.10">
    <property type="entry name" value="Transferase(Phosphotransferase) domain 1"/>
    <property type="match status" value="1"/>
</dbReference>
<dbReference type="GO" id="GO:0016020">
    <property type="term" value="C:membrane"/>
    <property type="evidence" value="ECO:0007669"/>
    <property type="project" value="UniProtKB-SubCell"/>
</dbReference>
<dbReference type="PANTHER" id="PTHR48056">
    <property type="entry name" value="LRR RECEPTOR-LIKE SERINE/THREONINE-PROTEIN KINASE-RELATED"/>
    <property type="match status" value="1"/>
</dbReference>
<dbReference type="FunFam" id="3.80.10.10:FF:000275">
    <property type="entry name" value="Leucine-rich repeat receptor-like protein kinase"/>
    <property type="match status" value="1"/>
</dbReference>
<evidence type="ECO:0000256" key="14">
    <source>
        <dbReference type="SAM" id="Phobius"/>
    </source>
</evidence>
<evidence type="ECO:0000256" key="8">
    <source>
        <dbReference type="ARBA" id="ARBA00022741"/>
    </source>
</evidence>
<dbReference type="PROSITE" id="PS50011">
    <property type="entry name" value="PROTEIN_KINASE_DOM"/>
    <property type="match status" value="1"/>
</dbReference>
<evidence type="ECO:0000256" key="6">
    <source>
        <dbReference type="ARBA" id="ARBA00022729"/>
    </source>
</evidence>
<evidence type="ECO:0000256" key="9">
    <source>
        <dbReference type="ARBA" id="ARBA00022840"/>
    </source>
</evidence>
<keyword evidence="17" id="KW-1185">Reference proteome</keyword>
<dbReference type="Pfam" id="PF00069">
    <property type="entry name" value="Pkinase"/>
    <property type="match status" value="1"/>
</dbReference>
<dbReference type="SMART" id="SM00220">
    <property type="entry name" value="S_TKc"/>
    <property type="match status" value="1"/>
</dbReference>
<dbReference type="OrthoDB" id="676979at2759"/>
<comment type="subcellular location">
    <subcellularLocation>
        <location evidence="1">Membrane</location>
        <topology evidence="1">Single-pass membrane protein</topology>
    </subcellularLocation>
</comment>
<dbReference type="InterPro" id="IPR001611">
    <property type="entry name" value="Leu-rich_rpt"/>
</dbReference>
<gene>
    <name evidence="16" type="ORF">KP509_14G078000</name>
</gene>
<dbReference type="Pfam" id="PF13855">
    <property type="entry name" value="LRR_8"/>
    <property type="match status" value="1"/>
</dbReference>
<dbReference type="GO" id="GO:0005524">
    <property type="term" value="F:ATP binding"/>
    <property type="evidence" value="ECO:0007669"/>
    <property type="project" value="UniProtKB-KW"/>
</dbReference>
<dbReference type="PANTHER" id="PTHR48056:SF13">
    <property type="entry name" value="PROTEIN KINASE DOMAIN-CONTAINING PROTEIN"/>
    <property type="match status" value="1"/>
</dbReference>
<keyword evidence="8" id="KW-0547">Nucleotide-binding</keyword>